<dbReference type="InterPro" id="IPR018649">
    <property type="entry name" value="SHOCT"/>
</dbReference>
<evidence type="ECO:0000259" key="1">
    <source>
        <dbReference type="Pfam" id="PF09851"/>
    </source>
</evidence>
<keyword evidence="4" id="KW-1185">Reference proteome</keyword>
<dbReference type="RefSeq" id="WP_078751998.1">
    <property type="nucleotide sequence ID" value="NZ_FUXU01000014.1"/>
</dbReference>
<proteinExistence type="predicted"/>
<dbReference type="Proteomes" id="UP000190162">
    <property type="component" value="Unassembled WGS sequence"/>
</dbReference>
<protein>
    <submittedName>
        <fullName evidence="3">PH domain-containing protein</fullName>
    </submittedName>
</protein>
<dbReference type="EMBL" id="FUXU01000014">
    <property type="protein sequence ID" value="SKA51270.1"/>
    <property type="molecule type" value="Genomic_DNA"/>
</dbReference>
<feature type="domain" description="SHOCT" evidence="1">
    <location>
        <begin position="136"/>
        <end position="163"/>
    </location>
</feature>
<accession>A0A1T4UF96</accession>
<gene>
    <name evidence="3" type="ORF">SAMN02745132_01591</name>
</gene>
<dbReference type="Pfam" id="PF09851">
    <property type="entry name" value="SHOCT"/>
    <property type="match status" value="1"/>
</dbReference>
<evidence type="ECO:0000259" key="2">
    <source>
        <dbReference type="Pfam" id="PF14470"/>
    </source>
</evidence>
<reference evidence="4" key="1">
    <citation type="submission" date="2017-02" db="EMBL/GenBank/DDBJ databases">
        <authorList>
            <person name="Varghese N."/>
            <person name="Submissions S."/>
        </authorList>
    </citation>
    <scope>NUCLEOTIDE SEQUENCE [LARGE SCALE GENOMIC DNA]</scope>
    <source>
        <strain evidence="4">DSM 22720</strain>
    </source>
</reference>
<evidence type="ECO:0000313" key="4">
    <source>
        <dbReference type="Proteomes" id="UP000190162"/>
    </source>
</evidence>
<organism evidence="3 4">
    <name type="scientific">Enterovibrio nigricans DSM 22720</name>
    <dbReference type="NCBI Taxonomy" id="1121868"/>
    <lineage>
        <taxon>Bacteria</taxon>
        <taxon>Pseudomonadati</taxon>
        <taxon>Pseudomonadota</taxon>
        <taxon>Gammaproteobacteria</taxon>
        <taxon>Vibrionales</taxon>
        <taxon>Vibrionaceae</taxon>
        <taxon>Enterovibrio</taxon>
    </lineage>
</organism>
<dbReference type="Pfam" id="PF14470">
    <property type="entry name" value="bPH_3"/>
    <property type="match status" value="1"/>
</dbReference>
<dbReference type="InterPro" id="IPR039519">
    <property type="entry name" value="YokE-like_PH"/>
</dbReference>
<evidence type="ECO:0000313" key="3">
    <source>
        <dbReference type="EMBL" id="SKA51270.1"/>
    </source>
</evidence>
<dbReference type="OrthoDB" id="5996503at2"/>
<feature type="domain" description="YokE-like PH" evidence="2">
    <location>
        <begin position="15"/>
        <end position="107"/>
    </location>
</feature>
<dbReference type="AlphaFoldDB" id="A0A1T4UF96"/>
<sequence length="166" mass="18822">MKESKHVVKFKDRHLQSGESVLVWAEGYIGEMMGKGKDTQHNGVLMVTGSRVVFYRKGLLGEVLETIPLKAITSVERKSTLGHRVLRFHTSHDDLTFKTFADKELEQRISDAVDSGRYQTEHAKIEPQQSEPDAVEKLKKLAELKEAGVITESEFNEKKEKLLAEI</sequence>
<name>A0A1T4UF96_9GAMM</name>